<dbReference type="Pfam" id="PF04434">
    <property type="entry name" value="SWIM"/>
    <property type="match status" value="1"/>
</dbReference>
<dbReference type="OrthoDB" id="9816340at2"/>
<evidence type="ECO:0000256" key="1">
    <source>
        <dbReference type="PROSITE-ProRule" id="PRU00325"/>
    </source>
</evidence>
<dbReference type="GO" id="GO:0008270">
    <property type="term" value="F:zinc ion binding"/>
    <property type="evidence" value="ECO:0007669"/>
    <property type="project" value="UniProtKB-KW"/>
</dbReference>
<keyword evidence="1" id="KW-0863">Zinc-finger</keyword>
<keyword evidence="4" id="KW-1185">Reference proteome</keyword>
<proteinExistence type="predicted"/>
<dbReference type="Proteomes" id="UP000249547">
    <property type="component" value="Unassembled WGS sequence"/>
</dbReference>
<dbReference type="AlphaFoldDB" id="A0A327QQW1"/>
<gene>
    <name evidence="3" type="ORF">LX64_01758</name>
</gene>
<dbReference type="InterPro" id="IPR007527">
    <property type="entry name" value="Znf_SWIM"/>
</dbReference>
<feature type="domain" description="SWIM-type" evidence="2">
    <location>
        <begin position="52"/>
        <end position="85"/>
    </location>
</feature>
<evidence type="ECO:0000313" key="4">
    <source>
        <dbReference type="Proteomes" id="UP000249547"/>
    </source>
</evidence>
<dbReference type="RefSeq" id="WP_111597235.1">
    <property type="nucleotide sequence ID" value="NZ_QLLL01000003.1"/>
</dbReference>
<keyword evidence="1" id="KW-0862">Zinc</keyword>
<keyword evidence="1" id="KW-0479">Metal-binding</keyword>
<accession>A0A327QQW1</accession>
<organism evidence="3 4">
    <name type="scientific">Chitinophaga skermanii</name>
    <dbReference type="NCBI Taxonomy" id="331697"/>
    <lineage>
        <taxon>Bacteria</taxon>
        <taxon>Pseudomonadati</taxon>
        <taxon>Bacteroidota</taxon>
        <taxon>Chitinophagia</taxon>
        <taxon>Chitinophagales</taxon>
        <taxon>Chitinophagaceae</taxon>
        <taxon>Chitinophaga</taxon>
    </lineage>
</organism>
<comment type="caution">
    <text evidence="3">The sequence shown here is derived from an EMBL/GenBank/DDBJ whole genome shotgun (WGS) entry which is preliminary data.</text>
</comment>
<sequence length="433" mass="49122">MNLTEEQVLALAPDESSKKSGKELANAAKWVSRGTYQQALWGECKGSGSKPYQTQIDTAQLSFKCSCPSRKFPCKHGLGLMILYTRDQTGFQQEVGPDWVQAWLGKRAETAEKKAAKVDKPVDEAAQAKRLHARHAKVTQGAEELMLWMKDILRNGILTVPEKPYTFWENMRKRMVDAQANGLANMVQQLENTPFYQEGWQTVFLQQMVDIYLLLQGYKNIEQLSPAFQSDVLARIGFTQSQDELKNMPGVEDDWLVLAKTCTEDGNITTERFWLRGVNTGQYAMVLNFIVRGQVNSMLLAPGAFIHAELVFYPSVLPLRAIVKSHTALHRELPIKGVQTWMDVAMAQTQAREQYPFSQEAAFVVEALTPLQFNNEWWLRDQNSNLMRIPSYFSAQWHLLALSGGLPLKMAVVGKEDTYLPLGVWHQDKYITV</sequence>
<dbReference type="PROSITE" id="PS50966">
    <property type="entry name" value="ZF_SWIM"/>
    <property type="match status" value="1"/>
</dbReference>
<name>A0A327QQW1_9BACT</name>
<evidence type="ECO:0000259" key="2">
    <source>
        <dbReference type="PROSITE" id="PS50966"/>
    </source>
</evidence>
<dbReference type="EMBL" id="QLLL01000003">
    <property type="protein sequence ID" value="RAJ06631.1"/>
    <property type="molecule type" value="Genomic_DNA"/>
</dbReference>
<evidence type="ECO:0000313" key="3">
    <source>
        <dbReference type="EMBL" id="RAJ06631.1"/>
    </source>
</evidence>
<reference evidence="3 4" key="1">
    <citation type="submission" date="2018-06" db="EMBL/GenBank/DDBJ databases">
        <title>Genomic Encyclopedia of Archaeal and Bacterial Type Strains, Phase II (KMG-II): from individual species to whole genera.</title>
        <authorList>
            <person name="Goeker M."/>
        </authorList>
    </citation>
    <scope>NUCLEOTIDE SEQUENCE [LARGE SCALE GENOMIC DNA]</scope>
    <source>
        <strain evidence="3 4">DSM 23857</strain>
    </source>
</reference>
<protein>
    <submittedName>
        <fullName evidence="3">SWIM zinc finger protein</fullName>
    </submittedName>
</protein>